<feature type="region of interest" description="Disordered" evidence="1">
    <location>
        <begin position="313"/>
        <end position="341"/>
    </location>
</feature>
<feature type="transmembrane region" description="Helical" evidence="2">
    <location>
        <begin position="349"/>
        <end position="368"/>
    </location>
</feature>
<gene>
    <name evidence="3" type="ORF">LEL_04550</name>
</gene>
<proteinExistence type="predicted"/>
<dbReference type="STRING" id="1081108.A0A168HG47"/>
<evidence type="ECO:0000256" key="2">
    <source>
        <dbReference type="SAM" id="Phobius"/>
    </source>
</evidence>
<dbReference type="OrthoDB" id="5428055at2759"/>
<organism evidence="3 4">
    <name type="scientific">Akanthomyces lecanii RCEF 1005</name>
    <dbReference type="NCBI Taxonomy" id="1081108"/>
    <lineage>
        <taxon>Eukaryota</taxon>
        <taxon>Fungi</taxon>
        <taxon>Dikarya</taxon>
        <taxon>Ascomycota</taxon>
        <taxon>Pezizomycotina</taxon>
        <taxon>Sordariomycetes</taxon>
        <taxon>Hypocreomycetidae</taxon>
        <taxon>Hypocreales</taxon>
        <taxon>Cordycipitaceae</taxon>
        <taxon>Akanthomyces</taxon>
        <taxon>Cordyceps confragosa</taxon>
    </lineage>
</organism>
<keyword evidence="4" id="KW-1185">Reference proteome</keyword>
<evidence type="ECO:0000313" key="3">
    <source>
        <dbReference type="EMBL" id="OAA77727.1"/>
    </source>
</evidence>
<protein>
    <submittedName>
        <fullName evidence="3">Uncharacterized protein</fullName>
    </submittedName>
</protein>
<evidence type="ECO:0000313" key="4">
    <source>
        <dbReference type="Proteomes" id="UP000076881"/>
    </source>
</evidence>
<evidence type="ECO:0000256" key="1">
    <source>
        <dbReference type="SAM" id="MobiDB-lite"/>
    </source>
</evidence>
<dbReference type="AlphaFoldDB" id="A0A168HG47"/>
<comment type="caution">
    <text evidence="3">The sequence shown here is derived from an EMBL/GenBank/DDBJ whole genome shotgun (WGS) entry which is preliminary data.</text>
</comment>
<keyword evidence="2" id="KW-0472">Membrane</keyword>
<keyword evidence="2" id="KW-0812">Transmembrane</keyword>
<accession>A0A168HG47</accession>
<name>A0A168HG47_CORDF</name>
<reference evidence="3 4" key="1">
    <citation type="journal article" date="2016" name="Genome Biol. Evol.">
        <title>Divergent and convergent evolution of fungal pathogenicity.</title>
        <authorList>
            <person name="Shang Y."/>
            <person name="Xiao G."/>
            <person name="Zheng P."/>
            <person name="Cen K."/>
            <person name="Zhan S."/>
            <person name="Wang C."/>
        </authorList>
    </citation>
    <scope>NUCLEOTIDE SEQUENCE [LARGE SCALE GENOMIC DNA]</scope>
    <source>
        <strain evidence="3 4">RCEF 1005</strain>
    </source>
</reference>
<dbReference type="Proteomes" id="UP000076881">
    <property type="component" value="Unassembled WGS sequence"/>
</dbReference>
<keyword evidence="2" id="KW-1133">Transmembrane helix</keyword>
<sequence length="490" mass="53613">MSQRRRRLSSPPRSVDGSITPLGYVLEWTPHSHHRHRLDTVANLRSELLGGEPPGVEQLIVLRGDLAPDVSDALRSLAGIDGGFLDAHVQGKPFRPRGRAKGARWWTWRYPEASSLSSLQQQVRSAALWLSSPIPVLIVDTPLGVNGGGNGGVGERWCEKPAPRLRHQDAATRRSGLQGGGRYGGVMARYHASPPPSPQAEKCKHAAAAAVPAIMALDDELASAMDHVEDVVLEEMLAELVYERWTASLSTLQLGGGGDAARLLWRYMVALERNLDDSRYCARQGRFVEHASPAAWTDLSQRAQLRIQLASSSTASRHQQQQQQQLRHRDDASQDNNGSTANERSLDRIAYLGGMLLPVSVVASILAIEGRYGPEGAQFWVFWAASVAASAAALLVIYLDRLRLAEVWVEMPGGGRAEEAAGAAGLGVVDGGTKVIAAAARAWHREQLGWARALKQATGYYRLRGARWIRFQSPAKREEDRRDNVIILEE</sequence>
<feature type="transmembrane region" description="Helical" evidence="2">
    <location>
        <begin position="380"/>
        <end position="399"/>
    </location>
</feature>
<dbReference type="EMBL" id="AZHF01000003">
    <property type="protein sequence ID" value="OAA77727.1"/>
    <property type="molecule type" value="Genomic_DNA"/>
</dbReference>